<evidence type="ECO:0000259" key="7">
    <source>
        <dbReference type="PROSITE" id="PS50011"/>
    </source>
</evidence>
<dbReference type="Pfam" id="PF00069">
    <property type="entry name" value="Pkinase"/>
    <property type="match status" value="1"/>
</dbReference>
<evidence type="ECO:0000256" key="6">
    <source>
        <dbReference type="PIRSR" id="PIRSR607822-1"/>
    </source>
</evidence>
<feature type="binding site" evidence="6">
    <location>
        <position position="788"/>
    </location>
    <ligand>
        <name>Zn(2+)</name>
        <dbReference type="ChEBI" id="CHEBI:29105"/>
    </ligand>
</feature>
<evidence type="ECO:0000256" key="5">
    <source>
        <dbReference type="ARBA" id="ARBA00022840"/>
    </source>
</evidence>
<dbReference type="SUPFAM" id="SSF158745">
    <property type="entry name" value="LanC-like"/>
    <property type="match status" value="1"/>
</dbReference>
<dbReference type="PANTHER" id="PTHR43671">
    <property type="entry name" value="SERINE/THREONINE-PROTEIN KINASE NEK"/>
    <property type="match status" value="1"/>
</dbReference>
<comment type="caution">
    <text evidence="8">The sequence shown here is derived from an EMBL/GenBank/DDBJ whole genome shotgun (WGS) entry which is preliminary data.</text>
</comment>
<evidence type="ECO:0000256" key="1">
    <source>
        <dbReference type="ARBA" id="ARBA00012513"/>
    </source>
</evidence>
<dbReference type="GO" id="GO:0005975">
    <property type="term" value="P:carbohydrate metabolic process"/>
    <property type="evidence" value="ECO:0007669"/>
    <property type="project" value="InterPro"/>
</dbReference>
<feature type="domain" description="Protein kinase" evidence="7">
    <location>
        <begin position="221"/>
        <end position="479"/>
    </location>
</feature>
<keyword evidence="6" id="KW-0479">Metal-binding</keyword>
<dbReference type="PRINTS" id="PR01950">
    <property type="entry name" value="LANCSUPER"/>
</dbReference>
<dbReference type="InterPro" id="IPR050660">
    <property type="entry name" value="NEK_Ser/Thr_kinase"/>
</dbReference>
<protein>
    <recommendedName>
        <fullName evidence="1">non-specific serine/threonine protein kinase</fullName>
        <ecNumber evidence="1">2.7.11.1</ecNumber>
    </recommendedName>
</protein>
<evidence type="ECO:0000256" key="3">
    <source>
        <dbReference type="ARBA" id="ARBA00022741"/>
    </source>
</evidence>
<keyword evidence="4" id="KW-0418">Kinase</keyword>
<dbReference type="EMBL" id="JACCBA010000001">
    <property type="protein sequence ID" value="NYD47459.1"/>
    <property type="molecule type" value="Genomic_DNA"/>
</dbReference>
<dbReference type="Proteomes" id="UP000529783">
    <property type="component" value="Unassembled WGS sequence"/>
</dbReference>
<dbReference type="Gene3D" id="1.50.10.10">
    <property type="match status" value="1"/>
</dbReference>
<evidence type="ECO:0000313" key="8">
    <source>
        <dbReference type="EMBL" id="NYD47459.1"/>
    </source>
</evidence>
<sequence>MRAVHHVIRSRVEGERAGAGVPGLLRAGLPGAVWDVEENGVWVRATRRGPADRPVQGWKIHVSAHAGGAEEALRAVLPVLAAGRADFKLVGTAAELDRMNRGELGLTQVGKWLTVYPDDTAEAVRLARELDRATPGRAGPRIPADYPLRRDSAVHYRYGAFKLIPLQLEPGHVVPGLYDGRGRLVVDDRRRHAPVTLDPFEASGAAERGDTALERALARRYHVVARLHWTPRASVHAAVDLERLRQCVVKCVDRRSEGAAERLAHEAAMLRRLRGTGVCPELYEVLVDGPGGALVMEDAGGRNMEDLLARRMRLGLLYGDKEIRSVGRRLLALLEHLHQEGIVYRDLKPSNVMTDGSGRLRLIDFELAHDMRDPEPPPAGTRGYLCPYRAAEGGPPEPSDDVYSLGAFLYYAATGANPSHAPEPYDLPKRPVRLLNPRVSEALESLILRCLRADPGSRPSLAEVGRLLRCAPTRIEPFTPEPRRDALETAHALADAMCEDAHPAGAGLAWTSTHPSALGLPHRFLHIGAAGCVLALAEAVARFGAQRHRDVLSGAVEWLRSSAPFPGAVVPGLYVGEAGVGAALLRAGQVLDDAKLVEDAARISDAVAGMPTGSPDLMNGRAGMLRFHLLVHQETGDRRHLAHAEAAGRALVSAAESPAPGTACWRIPEGFGELGGKAHCGYAHGAAGIADSLLDLFLATGDERFARTASAAARWLTGRARPALPDGDGREWPSAAEGSAGVWCHGAAGVGRFLLNMNRACRMDDLWWPRAAASMVARGARWLGPSYCHGLAGSVDYLLDMYQHTRDREYHRQATAAMRLLDAFETRAGDGRVRWRSDTAGCVTPDYMVGYGGVLVTALRYASADTAAGQLTLDGFRREAPAAGPPHP</sequence>
<keyword evidence="2" id="KW-0808">Transferase</keyword>
<dbReference type="InterPro" id="IPR011009">
    <property type="entry name" value="Kinase-like_dom_sf"/>
</dbReference>
<dbReference type="InterPro" id="IPR012341">
    <property type="entry name" value="6hp_glycosidase-like_sf"/>
</dbReference>
<dbReference type="Pfam" id="PF05147">
    <property type="entry name" value="LANC_like"/>
    <property type="match status" value="1"/>
</dbReference>
<dbReference type="GO" id="GO:0046872">
    <property type="term" value="F:metal ion binding"/>
    <property type="evidence" value="ECO:0007669"/>
    <property type="project" value="UniProtKB-KW"/>
</dbReference>
<dbReference type="PROSITE" id="PS50011">
    <property type="entry name" value="PROTEIN_KINASE_DOM"/>
    <property type="match status" value="1"/>
</dbReference>
<keyword evidence="5" id="KW-0067">ATP-binding</keyword>
<organism evidence="8 9">
    <name type="scientific">Actinomadura luteofluorescens</name>
    <dbReference type="NCBI Taxonomy" id="46163"/>
    <lineage>
        <taxon>Bacteria</taxon>
        <taxon>Bacillati</taxon>
        <taxon>Actinomycetota</taxon>
        <taxon>Actinomycetes</taxon>
        <taxon>Streptosporangiales</taxon>
        <taxon>Thermomonosporaceae</taxon>
        <taxon>Actinomadura</taxon>
    </lineage>
</organism>
<dbReference type="AlphaFoldDB" id="A0A7Y9EGU8"/>
<dbReference type="GO" id="GO:0004674">
    <property type="term" value="F:protein serine/threonine kinase activity"/>
    <property type="evidence" value="ECO:0007669"/>
    <property type="project" value="UniProtKB-EC"/>
</dbReference>
<dbReference type="InterPro" id="IPR008271">
    <property type="entry name" value="Ser/Thr_kinase_AS"/>
</dbReference>
<dbReference type="PROSITE" id="PS00108">
    <property type="entry name" value="PROTEIN_KINASE_ST"/>
    <property type="match status" value="1"/>
</dbReference>
<dbReference type="CDD" id="cd14014">
    <property type="entry name" value="STKc_PknB_like"/>
    <property type="match status" value="1"/>
</dbReference>
<dbReference type="PANTHER" id="PTHR43671:SF13">
    <property type="entry name" value="SERINE_THREONINE-PROTEIN KINASE NEK2"/>
    <property type="match status" value="1"/>
</dbReference>
<feature type="binding site" evidence="6">
    <location>
        <position position="744"/>
    </location>
    <ligand>
        <name>Zn(2+)</name>
        <dbReference type="ChEBI" id="CHEBI:29105"/>
    </ligand>
</feature>
<dbReference type="GO" id="GO:0031179">
    <property type="term" value="P:peptide modification"/>
    <property type="evidence" value="ECO:0007669"/>
    <property type="project" value="InterPro"/>
</dbReference>
<dbReference type="GO" id="GO:0005524">
    <property type="term" value="F:ATP binding"/>
    <property type="evidence" value="ECO:0007669"/>
    <property type="project" value="UniProtKB-KW"/>
</dbReference>
<dbReference type="SMART" id="SM00220">
    <property type="entry name" value="S_TKc"/>
    <property type="match status" value="1"/>
</dbReference>
<dbReference type="InterPro" id="IPR007822">
    <property type="entry name" value="LANC-like"/>
</dbReference>
<dbReference type="EC" id="2.7.11.1" evidence="1"/>
<dbReference type="Gene3D" id="1.10.510.10">
    <property type="entry name" value="Transferase(Phosphotransferase) domain 1"/>
    <property type="match status" value="1"/>
</dbReference>
<dbReference type="Pfam" id="PF25816">
    <property type="entry name" value="RamC_N"/>
    <property type="match status" value="1"/>
</dbReference>
<dbReference type="InterPro" id="IPR000719">
    <property type="entry name" value="Prot_kinase_dom"/>
</dbReference>
<reference evidence="8 9" key="1">
    <citation type="submission" date="2020-07" db="EMBL/GenBank/DDBJ databases">
        <title>Sequencing the genomes of 1000 actinobacteria strains.</title>
        <authorList>
            <person name="Klenk H.-P."/>
        </authorList>
    </citation>
    <scope>NUCLEOTIDE SEQUENCE [LARGE SCALE GENOMIC DNA]</scope>
    <source>
        <strain evidence="8 9">DSM 40398</strain>
    </source>
</reference>
<evidence type="ECO:0000313" key="9">
    <source>
        <dbReference type="Proteomes" id="UP000529783"/>
    </source>
</evidence>
<keyword evidence="9" id="KW-1185">Reference proteome</keyword>
<proteinExistence type="predicted"/>
<keyword evidence="3" id="KW-0547">Nucleotide-binding</keyword>
<evidence type="ECO:0000256" key="4">
    <source>
        <dbReference type="ARBA" id="ARBA00022777"/>
    </source>
</evidence>
<dbReference type="SMART" id="SM01260">
    <property type="entry name" value="LANC_like"/>
    <property type="match status" value="1"/>
</dbReference>
<dbReference type="SUPFAM" id="SSF56112">
    <property type="entry name" value="Protein kinase-like (PK-like)"/>
    <property type="match status" value="1"/>
</dbReference>
<evidence type="ECO:0000256" key="2">
    <source>
        <dbReference type="ARBA" id="ARBA00022679"/>
    </source>
</evidence>
<name>A0A7Y9EGU8_9ACTN</name>
<dbReference type="InterPro" id="IPR057929">
    <property type="entry name" value="RamC_N"/>
</dbReference>
<dbReference type="RefSeq" id="WP_179844534.1">
    <property type="nucleotide sequence ID" value="NZ_JACCBA010000001.1"/>
</dbReference>
<keyword evidence="6" id="KW-0862">Zinc</keyword>
<accession>A0A7Y9EGU8</accession>
<feature type="binding site" evidence="6">
    <location>
        <position position="789"/>
    </location>
    <ligand>
        <name>Zn(2+)</name>
        <dbReference type="ChEBI" id="CHEBI:29105"/>
    </ligand>
</feature>
<gene>
    <name evidence="8" type="ORF">BJY14_003442</name>
</gene>